<proteinExistence type="predicted"/>
<keyword evidence="3" id="KW-1185">Reference proteome</keyword>
<comment type="caution">
    <text evidence="2">The sequence shown here is derived from an EMBL/GenBank/DDBJ whole genome shotgun (WGS) entry which is preliminary data.</text>
</comment>
<evidence type="ECO:0000256" key="1">
    <source>
        <dbReference type="SAM" id="MobiDB-lite"/>
    </source>
</evidence>
<dbReference type="AlphaFoldDB" id="A0A8S1H6Y2"/>
<accession>A0A8S1H6Y2</accession>
<evidence type="ECO:0000313" key="2">
    <source>
        <dbReference type="EMBL" id="CAD6191157.1"/>
    </source>
</evidence>
<evidence type="ECO:0000313" key="3">
    <source>
        <dbReference type="Proteomes" id="UP000835052"/>
    </source>
</evidence>
<organism evidence="2 3">
    <name type="scientific">Caenorhabditis auriculariae</name>
    <dbReference type="NCBI Taxonomy" id="2777116"/>
    <lineage>
        <taxon>Eukaryota</taxon>
        <taxon>Metazoa</taxon>
        <taxon>Ecdysozoa</taxon>
        <taxon>Nematoda</taxon>
        <taxon>Chromadorea</taxon>
        <taxon>Rhabditida</taxon>
        <taxon>Rhabditina</taxon>
        <taxon>Rhabditomorpha</taxon>
        <taxon>Rhabditoidea</taxon>
        <taxon>Rhabditidae</taxon>
        <taxon>Peloderinae</taxon>
        <taxon>Caenorhabditis</taxon>
    </lineage>
</organism>
<sequence length="295" mass="32946">MFIQSPANIILSLQATAIIKLFIQSPAIIISAMGKAIMTEIVPVLSEEDKDRLYQTLPTTYHVYKEFDALFEKTEGKEKRTVIFDFPTSLVFWKDQGQRSSIHGLALLRLFIMNGFEAYGVLTAYGCRKKSRFDDIVAKTLKKSGLLVQVPPGSPKKTLLMSHAENLDAVIVTKERSSEKLEALSDVYRRQNVVYFTAQQIKSSERLSRTKDNRHFISCCKFAFTPTQFSTSTLQGAFGAERTVLHEVVYHEKVSAGDSLTSSSSAFGTRNPKENDPVVRGADAEKGAESEENVE</sequence>
<reference evidence="2" key="1">
    <citation type="submission" date="2020-10" db="EMBL/GenBank/DDBJ databases">
        <authorList>
            <person name="Kikuchi T."/>
        </authorList>
    </citation>
    <scope>NUCLEOTIDE SEQUENCE</scope>
    <source>
        <strain evidence="2">NKZ352</strain>
    </source>
</reference>
<name>A0A8S1H6Y2_9PELO</name>
<feature type="region of interest" description="Disordered" evidence="1">
    <location>
        <begin position="258"/>
        <end position="295"/>
    </location>
</feature>
<dbReference type="EMBL" id="CAJGYM010000019">
    <property type="protein sequence ID" value="CAD6191157.1"/>
    <property type="molecule type" value="Genomic_DNA"/>
</dbReference>
<feature type="compositionally biased region" description="Basic and acidic residues" evidence="1">
    <location>
        <begin position="271"/>
        <end position="289"/>
    </location>
</feature>
<protein>
    <submittedName>
        <fullName evidence="2">Uncharacterized protein</fullName>
    </submittedName>
</protein>
<gene>
    <name evidence="2" type="ORF">CAUJ_LOCUS7076</name>
</gene>
<dbReference type="Proteomes" id="UP000835052">
    <property type="component" value="Unassembled WGS sequence"/>
</dbReference>